<evidence type="ECO:0000259" key="1">
    <source>
        <dbReference type="PROSITE" id="PS00028"/>
    </source>
</evidence>
<dbReference type="EMBL" id="KK365144">
    <property type="protein sequence ID" value="KCZ81379.1"/>
    <property type="molecule type" value="Genomic_DNA"/>
</dbReference>
<name>A0A059F2Z1_9MICR</name>
<proteinExistence type="predicted"/>
<keyword evidence="3" id="KW-1185">Reference proteome</keyword>
<accession>A0A059F2Z1</accession>
<sequence length="592" mass="69708">MKIEKVSVNESTICSQEIKLYKCIYSDCSLSYKSENKLKKHLTFYDHKFFKKDSTFLQNSNYEGLLDVDKMTERPIKEKDAIFLVDLMKSQNLEIRNLFSFIFKDGLLFLNDDYKSDNIFCRIPGCGKIFKSIMAYKYHMSNENHSLSKCIKLFMDITGKNISAQFNKELLKMHKINEVFTVKGVSHHIYNQYDLFYPIKFTTIEKENIKERRTLKIKKTSKKLKIEEESDNNMVINNDDNSLPHKLMIDNTAYEFNSVIHHSNFKFIKINEEIKTMNSIKHNNKLLIFISTKEGFEPERMFNFSAHKSKLLILNNSFKEVSSFDFDYGFMRKMYLRNLSDTILLYALFNDGKIRKLSFSVDNSKYKIINNNELESTNISDYILLNNEIVYATDGNFIYKVENNKITNKSTKFNDKIIKLVIDEEKKIFYILNNCGHIFKSDESFSNINKIVCSLFLSNIHYFSHKEILCATDSFNYLTKFIDLTSNNNTSTYYKGASNVFESTEREYLLGDFDGSVRKVEIFNKKISFKFMFRVIKSKEFLEVIDNEVSIIKYQKKSIPFNYLTSVNSIIKDDSKVYVAYTCGLLVEYYYK</sequence>
<dbReference type="Pfam" id="PF17017">
    <property type="entry name" value="zf-C2H2_aberr"/>
    <property type="match status" value="1"/>
</dbReference>
<evidence type="ECO:0000313" key="2">
    <source>
        <dbReference type="EMBL" id="KCZ81379.1"/>
    </source>
</evidence>
<dbReference type="OrthoDB" id="2188337at2759"/>
<dbReference type="InterPro" id="IPR031514">
    <property type="entry name" value="Zf-C2H2_aberr"/>
</dbReference>
<dbReference type="VEuPathDB" id="MicrosporidiaDB:H312_01261"/>
<dbReference type="SMART" id="SM00355">
    <property type="entry name" value="ZnF_C2H2"/>
    <property type="match status" value="2"/>
</dbReference>
<feature type="domain" description="C2H2-type" evidence="1">
    <location>
        <begin position="121"/>
        <end position="145"/>
    </location>
</feature>
<evidence type="ECO:0000313" key="3">
    <source>
        <dbReference type="Proteomes" id="UP000030655"/>
    </source>
</evidence>
<dbReference type="PROSITE" id="PS00028">
    <property type="entry name" value="ZINC_FINGER_C2H2_1"/>
    <property type="match status" value="2"/>
</dbReference>
<dbReference type="HOGENOM" id="CLU_460756_0_0_1"/>
<gene>
    <name evidence="2" type="ORF">H312_01261</name>
</gene>
<dbReference type="Proteomes" id="UP000030655">
    <property type="component" value="Unassembled WGS sequence"/>
</dbReference>
<protein>
    <recommendedName>
        <fullName evidence="1">C2H2-type domain-containing protein</fullName>
    </recommendedName>
</protein>
<organism evidence="2 3">
    <name type="scientific">Anncaliia algerae PRA339</name>
    <dbReference type="NCBI Taxonomy" id="1288291"/>
    <lineage>
        <taxon>Eukaryota</taxon>
        <taxon>Fungi</taxon>
        <taxon>Fungi incertae sedis</taxon>
        <taxon>Microsporidia</taxon>
        <taxon>Tubulinosematoidea</taxon>
        <taxon>Tubulinosematidae</taxon>
        <taxon>Anncaliia</taxon>
    </lineage>
</organism>
<dbReference type="AlphaFoldDB" id="A0A059F2Z1"/>
<dbReference type="InterPro" id="IPR013087">
    <property type="entry name" value="Znf_C2H2_type"/>
</dbReference>
<reference evidence="2 3" key="2">
    <citation type="submission" date="2014-03" db="EMBL/GenBank/DDBJ databases">
        <title>The Genome Sequence of Anncaliia algerae insect isolate PRA339.</title>
        <authorList>
            <consortium name="The Broad Institute Genome Sequencing Platform"/>
            <consortium name="The Broad Institute Genome Sequencing Center for Infectious Disease"/>
            <person name="Cuomo C."/>
            <person name="Becnel J."/>
            <person name="Sanscrainte N."/>
            <person name="Walker B."/>
            <person name="Young S.K."/>
            <person name="Zeng Q."/>
            <person name="Gargeya S."/>
            <person name="Fitzgerald M."/>
            <person name="Haas B."/>
            <person name="Abouelleil A."/>
            <person name="Alvarado L."/>
            <person name="Arachchi H.M."/>
            <person name="Berlin A.M."/>
            <person name="Chapman S.B."/>
            <person name="Dewar J."/>
            <person name="Goldberg J."/>
            <person name="Griggs A."/>
            <person name="Gujja S."/>
            <person name="Hansen M."/>
            <person name="Howarth C."/>
            <person name="Imamovic A."/>
            <person name="Larimer J."/>
            <person name="McCowan C."/>
            <person name="Murphy C."/>
            <person name="Neiman D."/>
            <person name="Pearson M."/>
            <person name="Priest M."/>
            <person name="Roberts A."/>
            <person name="Saif S."/>
            <person name="Shea T."/>
            <person name="Sisk P."/>
            <person name="Sykes S."/>
            <person name="Wortman J."/>
            <person name="Nusbaum C."/>
            <person name="Birren B."/>
        </authorList>
    </citation>
    <scope>NUCLEOTIDE SEQUENCE [LARGE SCALE GENOMIC DNA]</scope>
    <source>
        <strain evidence="2 3">PRA339</strain>
    </source>
</reference>
<reference evidence="3" key="1">
    <citation type="submission" date="2013-02" db="EMBL/GenBank/DDBJ databases">
        <authorList>
            <consortium name="The Broad Institute Genome Sequencing Platform"/>
            <person name="Cuomo C."/>
            <person name="Becnel J."/>
            <person name="Sanscrainte N."/>
            <person name="Walker B."/>
            <person name="Young S.K."/>
            <person name="Zeng Q."/>
            <person name="Gargeya S."/>
            <person name="Fitzgerald M."/>
            <person name="Haas B."/>
            <person name="Abouelleil A."/>
            <person name="Alvarado L."/>
            <person name="Arachchi H.M."/>
            <person name="Berlin A.M."/>
            <person name="Chapman S.B."/>
            <person name="Dewar J."/>
            <person name="Goldberg J."/>
            <person name="Griggs A."/>
            <person name="Gujja S."/>
            <person name="Hansen M."/>
            <person name="Howarth C."/>
            <person name="Imamovic A."/>
            <person name="Larimer J."/>
            <person name="McCowan C."/>
            <person name="Murphy C."/>
            <person name="Neiman D."/>
            <person name="Pearson M."/>
            <person name="Priest M."/>
            <person name="Roberts A."/>
            <person name="Saif S."/>
            <person name="Shea T."/>
            <person name="Sisk P."/>
            <person name="Sykes S."/>
            <person name="Wortman J."/>
            <person name="Nusbaum C."/>
            <person name="Birren B."/>
        </authorList>
    </citation>
    <scope>NUCLEOTIDE SEQUENCE [LARGE SCALE GENOMIC DNA]</scope>
    <source>
        <strain evidence="3">PRA339</strain>
    </source>
</reference>
<feature type="domain" description="C2H2-type" evidence="1">
    <location>
        <begin position="23"/>
        <end position="47"/>
    </location>
</feature>